<evidence type="ECO:0000313" key="2">
    <source>
        <dbReference type="EMBL" id="QDT41065.1"/>
    </source>
</evidence>
<sequence>MATTPEISITDNEDGTATVSVSGSSAGSTNLLRSQKVDLQQKTNTWTTHTSRVGDGTISVTLDNGFYYFYVESTLSGDTKASTPTRSRVSDGAGDIFTRCLNAVQSTLQELSLTGLPDSQVLIKTIPQDTQDLALPCVFVCPAAAEQFTPGGGTNQRDEVIYPVMIAYLKGGDQDSGNDTARQSYLSSRQKISDVFRNQRLSGVAESVNVTTKFYNVVDENAWFNHMLYVGGILLNITVWQPRGMF</sequence>
<keyword evidence="3" id="KW-1185">Reference proteome</keyword>
<evidence type="ECO:0000313" key="3">
    <source>
        <dbReference type="Proteomes" id="UP000317171"/>
    </source>
</evidence>
<dbReference type="RefSeq" id="WP_145212054.1">
    <property type="nucleotide sequence ID" value="NZ_CP036269.1"/>
</dbReference>
<organism evidence="2 3">
    <name type="scientific">Gimesia alba</name>
    <dbReference type="NCBI Taxonomy" id="2527973"/>
    <lineage>
        <taxon>Bacteria</taxon>
        <taxon>Pseudomonadati</taxon>
        <taxon>Planctomycetota</taxon>
        <taxon>Planctomycetia</taxon>
        <taxon>Planctomycetales</taxon>
        <taxon>Planctomycetaceae</taxon>
        <taxon>Gimesia</taxon>
    </lineage>
</organism>
<proteinExistence type="predicted"/>
<evidence type="ECO:0000256" key="1">
    <source>
        <dbReference type="SAM" id="MobiDB-lite"/>
    </source>
</evidence>
<gene>
    <name evidence="2" type="ORF">Pan241w_11240</name>
</gene>
<dbReference type="Proteomes" id="UP000317171">
    <property type="component" value="Chromosome"/>
</dbReference>
<reference evidence="2 3" key="1">
    <citation type="submission" date="2019-02" db="EMBL/GenBank/DDBJ databases">
        <title>Deep-cultivation of Planctomycetes and their phenomic and genomic characterization uncovers novel biology.</title>
        <authorList>
            <person name="Wiegand S."/>
            <person name="Jogler M."/>
            <person name="Boedeker C."/>
            <person name="Pinto D."/>
            <person name="Vollmers J."/>
            <person name="Rivas-Marin E."/>
            <person name="Kohn T."/>
            <person name="Peeters S.H."/>
            <person name="Heuer A."/>
            <person name="Rast P."/>
            <person name="Oberbeckmann S."/>
            <person name="Bunk B."/>
            <person name="Jeske O."/>
            <person name="Meyerdierks A."/>
            <person name="Storesund J.E."/>
            <person name="Kallscheuer N."/>
            <person name="Luecker S."/>
            <person name="Lage O.M."/>
            <person name="Pohl T."/>
            <person name="Merkel B.J."/>
            <person name="Hornburger P."/>
            <person name="Mueller R.-W."/>
            <person name="Bruemmer F."/>
            <person name="Labrenz M."/>
            <person name="Spormann A.M."/>
            <person name="Op den Camp H."/>
            <person name="Overmann J."/>
            <person name="Amann R."/>
            <person name="Jetten M.S.M."/>
            <person name="Mascher T."/>
            <person name="Medema M.H."/>
            <person name="Devos D.P."/>
            <person name="Kaster A.-K."/>
            <person name="Ovreas L."/>
            <person name="Rohde M."/>
            <person name="Galperin M.Y."/>
            <person name="Jogler C."/>
        </authorList>
    </citation>
    <scope>NUCLEOTIDE SEQUENCE [LARGE SCALE GENOMIC DNA]</scope>
    <source>
        <strain evidence="2 3">Pan241w</strain>
    </source>
</reference>
<accession>A0A517RB05</accession>
<feature type="compositionally biased region" description="Low complexity" evidence="1">
    <location>
        <begin position="15"/>
        <end position="26"/>
    </location>
</feature>
<name>A0A517RB05_9PLAN</name>
<protein>
    <submittedName>
        <fullName evidence="2">Uncharacterized protein</fullName>
    </submittedName>
</protein>
<feature type="compositionally biased region" description="Polar residues" evidence="1">
    <location>
        <begin position="1"/>
        <end position="10"/>
    </location>
</feature>
<dbReference type="EMBL" id="CP036269">
    <property type="protein sequence ID" value="QDT41065.1"/>
    <property type="molecule type" value="Genomic_DNA"/>
</dbReference>
<feature type="region of interest" description="Disordered" evidence="1">
    <location>
        <begin position="1"/>
        <end position="26"/>
    </location>
</feature>
<dbReference type="AlphaFoldDB" id="A0A517RB05"/>
<dbReference type="KEGG" id="gaz:Pan241w_11240"/>